<dbReference type="AlphaFoldDB" id="A0A917E2Y8"/>
<sequence length="195" mass="22383">MPNPISSNWPEYYLGVKDFMELAVTEEAELQLASFAIEQLFNDQFVLTSGADALKRRETMLGIKADPAIESFDFRRKRIVNRYSTKPPFTILYLQERLDYLVGAGKTLVTRDVAAHTLRVATALENSALFKEVEYTVRTILPANMIYEQQTSVYDQIGLQEHIVMRKFDRRTRLNTTWRLGAAAFANLEPEVVIK</sequence>
<accession>A0A917E2Y8</accession>
<dbReference type="InterPro" id="IPR018755">
    <property type="entry name" value="Phage_Mu_Gp48"/>
</dbReference>
<keyword evidence="2" id="KW-1185">Reference proteome</keyword>
<dbReference type="EMBL" id="BMHP01000007">
    <property type="protein sequence ID" value="GGD95211.1"/>
    <property type="molecule type" value="Genomic_DNA"/>
</dbReference>
<reference evidence="1" key="2">
    <citation type="submission" date="2020-09" db="EMBL/GenBank/DDBJ databases">
        <authorList>
            <person name="Sun Q."/>
            <person name="Zhou Y."/>
        </authorList>
    </citation>
    <scope>NUCLEOTIDE SEQUENCE</scope>
    <source>
        <strain evidence="1">CGMCC 1.15178</strain>
    </source>
</reference>
<protein>
    <submittedName>
        <fullName evidence="1">Phage portal protein</fullName>
    </submittedName>
</protein>
<organism evidence="1 2">
    <name type="scientific">Paenibacillus nasutitermitis</name>
    <dbReference type="NCBI Taxonomy" id="1652958"/>
    <lineage>
        <taxon>Bacteria</taxon>
        <taxon>Bacillati</taxon>
        <taxon>Bacillota</taxon>
        <taxon>Bacilli</taxon>
        <taxon>Bacillales</taxon>
        <taxon>Paenibacillaceae</taxon>
        <taxon>Paenibacillus</taxon>
    </lineage>
</organism>
<proteinExistence type="predicted"/>
<comment type="caution">
    <text evidence="1">The sequence shown here is derived from an EMBL/GenBank/DDBJ whole genome shotgun (WGS) entry which is preliminary data.</text>
</comment>
<dbReference type="Pfam" id="PF10076">
    <property type="entry name" value="Phage_Mu_Gp48"/>
    <property type="match status" value="1"/>
</dbReference>
<evidence type="ECO:0000313" key="1">
    <source>
        <dbReference type="EMBL" id="GGD95211.1"/>
    </source>
</evidence>
<gene>
    <name evidence="1" type="ORF">GCM10010911_62390</name>
</gene>
<name>A0A917E2Y8_9BACL</name>
<evidence type="ECO:0000313" key="2">
    <source>
        <dbReference type="Proteomes" id="UP000612456"/>
    </source>
</evidence>
<dbReference type="Proteomes" id="UP000612456">
    <property type="component" value="Unassembled WGS sequence"/>
</dbReference>
<dbReference type="RefSeq" id="WP_188998540.1">
    <property type="nucleotide sequence ID" value="NZ_BMHP01000007.1"/>
</dbReference>
<reference evidence="1" key="1">
    <citation type="journal article" date="2014" name="Int. J. Syst. Evol. Microbiol.">
        <title>Complete genome sequence of Corynebacterium casei LMG S-19264T (=DSM 44701T), isolated from a smear-ripened cheese.</title>
        <authorList>
            <consortium name="US DOE Joint Genome Institute (JGI-PGF)"/>
            <person name="Walter F."/>
            <person name="Albersmeier A."/>
            <person name="Kalinowski J."/>
            <person name="Ruckert C."/>
        </authorList>
    </citation>
    <scope>NUCLEOTIDE SEQUENCE</scope>
    <source>
        <strain evidence="1">CGMCC 1.15178</strain>
    </source>
</reference>